<keyword evidence="1" id="KW-0175">Coiled coil</keyword>
<feature type="coiled-coil region" evidence="1">
    <location>
        <begin position="65"/>
        <end position="92"/>
    </location>
</feature>
<accession>A0A2G8LCI1</accession>
<dbReference type="GO" id="GO:0000775">
    <property type="term" value="C:chromosome, centromeric region"/>
    <property type="evidence" value="ECO:0007669"/>
    <property type="project" value="InterPro"/>
</dbReference>
<dbReference type="PANTHER" id="PTHR28577:SF1">
    <property type="entry name" value="CENTROMERE PROTEIN P"/>
    <property type="match status" value="1"/>
</dbReference>
<dbReference type="InterPro" id="IPR027801">
    <property type="entry name" value="CENP-P"/>
</dbReference>
<organism evidence="3 4">
    <name type="scientific">Stichopus japonicus</name>
    <name type="common">Sea cucumber</name>
    <dbReference type="NCBI Taxonomy" id="307972"/>
    <lineage>
        <taxon>Eukaryota</taxon>
        <taxon>Metazoa</taxon>
        <taxon>Echinodermata</taxon>
        <taxon>Eleutherozoa</taxon>
        <taxon>Echinozoa</taxon>
        <taxon>Holothuroidea</taxon>
        <taxon>Aspidochirotacea</taxon>
        <taxon>Aspidochirotida</taxon>
        <taxon>Stichopodidae</taxon>
        <taxon>Apostichopus</taxon>
    </lineage>
</organism>
<sequence length="349" mass="39701">MSCLIKHCHGGSSYGLFPSENDVPEPIETYLKRVTEHPVLSSTRIETSTAGNVNGNSSPPNRQTVGSCKAEILRLEDEIAQLEDVLFQEEFKVLEIPTTTLEEIGEFYGINESDSATAGEEETILKKVQLQEAFTGIRLDDVISRVLEQTPERTVRVQTIDGACSDLEFKVKFEVIETEVTEKSTIPALAEQEHRAQITKLEISVDHVWVRNDINAFISQMTQSCSLQPFLRGFQQYSGKFSERKKAYDHFVKTYPGCVSLYPNNDLSILQFFHPVQRGIVYTVTWLIQITPHSNVEENFSLDVFATEQMQRRDRRNILDKAPEKFQKMIKLRGIERAVDTLIQAVSSY</sequence>
<dbReference type="Pfam" id="PF13096">
    <property type="entry name" value="CENP-P"/>
    <property type="match status" value="1"/>
</dbReference>
<name>A0A2G8LCI1_STIJA</name>
<dbReference type="STRING" id="307972.A0A2G8LCI1"/>
<protein>
    <submittedName>
        <fullName evidence="3">Putative centromere protein P</fullName>
    </submittedName>
</protein>
<evidence type="ECO:0000256" key="1">
    <source>
        <dbReference type="SAM" id="Coils"/>
    </source>
</evidence>
<proteinExistence type="predicted"/>
<dbReference type="OrthoDB" id="5976950at2759"/>
<dbReference type="EMBL" id="MRZV01000127">
    <property type="protein sequence ID" value="PIK57978.1"/>
    <property type="molecule type" value="Genomic_DNA"/>
</dbReference>
<gene>
    <name evidence="3" type="ORF">BSL78_05123</name>
</gene>
<dbReference type="GO" id="GO:0034080">
    <property type="term" value="P:CENP-A containing chromatin assembly"/>
    <property type="evidence" value="ECO:0007669"/>
    <property type="project" value="InterPro"/>
</dbReference>
<dbReference type="Proteomes" id="UP000230750">
    <property type="component" value="Unassembled WGS sequence"/>
</dbReference>
<dbReference type="PANTHER" id="PTHR28577">
    <property type="entry name" value="CENTROMERE PROTEIN P"/>
    <property type="match status" value="1"/>
</dbReference>
<keyword evidence="4" id="KW-1185">Reference proteome</keyword>
<evidence type="ECO:0000256" key="2">
    <source>
        <dbReference type="SAM" id="MobiDB-lite"/>
    </source>
</evidence>
<evidence type="ECO:0000313" key="4">
    <source>
        <dbReference type="Proteomes" id="UP000230750"/>
    </source>
</evidence>
<feature type="region of interest" description="Disordered" evidence="2">
    <location>
        <begin position="41"/>
        <end position="64"/>
    </location>
</feature>
<evidence type="ECO:0000313" key="3">
    <source>
        <dbReference type="EMBL" id="PIK57978.1"/>
    </source>
</evidence>
<comment type="caution">
    <text evidence="3">The sequence shown here is derived from an EMBL/GenBank/DDBJ whole genome shotgun (WGS) entry which is preliminary data.</text>
</comment>
<dbReference type="AlphaFoldDB" id="A0A2G8LCI1"/>
<reference evidence="3 4" key="1">
    <citation type="journal article" date="2017" name="PLoS Biol.">
        <title>The sea cucumber genome provides insights into morphological evolution and visceral regeneration.</title>
        <authorList>
            <person name="Zhang X."/>
            <person name="Sun L."/>
            <person name="Yuan J."/>
            <person name="Sun Y."/>
            <person name="Gao Y."/>
            <person name="Zhang L."/>
            <person name="Li S."/>
            <person name="Dai H."/>
            <person name="Hamel J.F."/>
            <person name="Liu C."/>
            <person name="Yu Y."/>
            <person name="Liu S."/>
            <person name="Lin W."/>
            <person name="Guo K."/>
            <person name="Jin S."/>
            <person name="Xu P."/>
            <person name="Storey K.B."/>
            <person name="Huan P."/>
            <person name="Zhang T."/>
            <person name="Zhou Y."/>
            <person name="Zhang J."/>
            <person name="Lin C."/>
            <person name="Li X."/>
            <person name="Xing L."/>
            <person name="Huo D."/>
            <person name="Sun M."/>
            <person name="Wang L."/>
            <person name="Mercier A."/>
            <person name="Li F."/>
            <person name="Yang H."/>
            <person name="Xiang J."/>
        </authorList>
    </citation>
    <scope>NUCLEOTIDE SEQUENCE [LARGE SCALE GENOMIC DNA]</scope>
    <source>
        <strain evidence="3">Shaxun</strain>
        <tissue evidence="3">Muscle</tissue>
    </source>
</reference>
<dbReference type="GO" id="GO:0005634">
    <property type="term" value="C:nucleus"/>
    <property type="evidence" value="ECO:0007669"/>
    <property type="project" value="TreeGrafter"/>
</dbReference>